<comment type="caution">
    <text evidence="1">The sequence shown here is derived from an EMBL/GenBank/DDBJ whole genome shotgun (WGS) entry which is preliminary data.</text>
</comment>
<evidence type="ECO:0000313" key="1">
    <source>
        <dbReference type="EMBL" id="KAI3953091.1"/>
    </source>
</evidence>
<feature type="non-terminal residue" evidence="1">
    <location>
        <position position="86"/>
    </location>
</feature>
<protein>
    <submittedName>
        <fullName evidence="1">Uncharacterized protein</fullName>
    </submittedName>
</protein>
<gene>
    <name evidence="1" type="ORF">MKW98_020286</name>
</gene>
<sequence length="86" mass="9833">MAPRVARGQKNSTIKDVTMCKIHLSISQDASVGIDQSEAMLWTRIKDDIELQLPNNPDRSWSSWKKRYQGISKDVALFLAKEEEVE</sequence>
<accession>A0AAD4TBF5</accession>
<name>A0AAD4TBF5_9MAGN</name>
<proteinExistence type="predicted"/>
<reference evidence="1" key="1">
    <citation type="submission" date="2022-04" db="EMBL/GenBank/DDBJ databases">
        <title>A functionally conserved STORR gene fusion in Papaver species that diverged 16.8 million years ago.</title>
        <authorList>
            <person name="Catania T."/>
        </authorList>
    </citation>
    <scope>NUCLEOTIDE SEQUENCE</scope>
    <source>
        <strain evidence="1">S-188037</strain>
    </source>
</reference>
<evidence type="ECO:0000313" key="2">
    <source>
        <dbReference type="Proteomes" id="UP001202328"/>
    </source>
</evidence>
<keyword evidence="2" id="KW-1185">Reference proteome</keyword>
<dbReference type="EMBL" id="JAJJMB010002072">
    <property type="protein sequence ID" value="KAI3953091.1"/>
    <property type="molecule type" value="Genomic_DNA"/>
</dbReference>
<dbReference type="AlphaFoldDB" id="A0AAD4TBF5"/>
<dbReference type="Proteomes" id="UP001202328">
    <property type="component" value="Unassembled WGS sequence"/>
</dbReference>
<organism evidence="1 2">
    <name type="scientific">Papaver atlanticum</name>
    <dbReference type="NCBI Taxonomy" id="357466"/>
    <lineage>
        <taxon>Eukaryota</taxon>
        <taxon>Viridiplantae</taxon>
        <taxon>Streptophyta</taxon>
        <taxon>Embryophyta</taxon>
        <taxon>Tracheophyta</taxon>
        <taxon>Spermatophyta</taxon>
        <taxon>Magnoliopsida</taxon>
        <taxon>Ranunculales</taxon>
        <taxon>Papaveraceae</taxon>
        <taxon>Papaveroideae</taxon>
        <taxon>Papaver</taxon>
    </lineage>
</organism>